<keyword evidence="3" id="KW-1185">Reference proteome</keyword>
<comment type="caution">
    <text evidence="2">The sequence shown here is derived from an EMBL/GenBank/DDBJ whole genome shotgun (WGS) entry which is preliminary data.</text>
</comment>
<organism evidence="2 3">
    <name type="scientific">Streptomyces endocoffeicus</name>
    <dbReference type="NCBI Taxonomy" id="2898945"/>
    <lineage>
        <taxon>Bacteria</taxon>
        <taxon>Bacillati</taxon>
        <taxon>Actinomycetota</taxon>
        <taxon>Actinomycetes</taxon>
        <taxon>Kitasatosporales</taxon>
        <taxon>Streptomycetaceae</taxon>
        <taxon>Streptomyces</taxon>
    </lineage>
</organism>
<feature type="region of interest" description="Disordered" evidence="1">
    <location>
        <begin position="66"/>
        <end position="104"/>
    </location>
</feature>
<evidence type="ECO:0000313" key="2">
    <source>
        <dbReference type="EMBL" id="MBL1115383.1"/>
    </source>
</evidence>
<protein>
    <recommendedName>
        <fullName evidence="4">Transposase</fullName>
    </recommendedName>
</protein>
<dbReference type="RefSeq" id="WP_201853175.1">
    <property type="nucleotide sequence ID" value="NZ_JAERRG010000009.1"/>
</dbReference>
<name>A0ABS1PSH5_9ACTN</name>
<accession>A0ABS1PSH5</accession>
<dbReference type="EMBL" id="JAERRG010000009">
    <property type="protein sequence ID" value="MBL1115383.1"/>
    <property type="molecule type" value="Genomic_DNA"/>
</dbReference>
<evidence type="ECO:0008006" key="4">
    <source>
        <dbReference type="Google" id="ProtNLM"/>
    </source>
</evidence>
<proteinExistence type="predicted"/>
<sequence>MGAYDFSTSGTGRDVERALAAAREFGHRGYTGTIEGRLRPGGVQPSALSDATEEYAVHLLNTDDERIRDHRGPPVRSTSATAPGCSWATPPPDLRPAAAANRPGCTPPGSPLLMERKQDMKQTADSPCVPASFTPSLRAERYDELVNYDDTGTAKLPQRTYEKVWQGQCGPDFTIEDGEGNHRVRPARVRIRWFQNGAAAPRWDSIEVTGHVVLPDESLDRRPVRKIWTHYHAELGQVPGWFLQFVSANPPAPRNVPES</sequence>
<gene>
    <name evidence="2" type="ORF">JK364_23720</name>
</gene>
<evidence type="ECO:0000313" key="3">
    <source>
        <dbReference type="Proteomes" id="UP000621510"/>
    </source>
</evidence>
<reference evidence="2 3" key="1">
    <citation type="submission" date="2021-01" db="EMBL/GenBank/DDBJ databases">
        <title>WGS of actinomycetes isolated from Thailand.</title>
        <authorList>
            <person name="Thawai C."/>
        </authorList>
    </citation>
    <scope>NUCLEOTIDE SEQUENCE [LARGE SCALE GENOMIC DNA]</scope>
    <source>
        <strain evidence="2 3">CA3R110</strain>
    </source>
</reference>
<evidence type="ECO:0000256" key="1">
    <source>
        <dbReference type="SAM" id="MobiDB-lite"/>
    </source>
</evidence>
<dbReference type="Proteomes" id="UP000621510">
    <property type="component" value="Unassembled WGS sequence"/>
</dbReference>